<feature type="compositionally biased region" description="Polar residues" evidence="1">
    <location>
        <begin position="477"/>
        <end position="488"/>
    </location>
</feature>
<keyword evidence="2" id="KW-0472">Membrane</keyword>
<feature type="compositionally biased region" description="Basic and acidic residues" evidence="1">
    <location>
        <begin position="560"/>
        <end position="573"/>
    </location>
</feature>
<feature type="region of interest" description="Disordered" evidence="1">
    <location>
        <begin position="621"/>
        <end position="698"/>
    </location>
</feature>
<reference evidence="3" key="1">
    <citation type="submission" date="2022-08" db="EMBL/GenBank/DDBJ databases">
        <authorList>
            <person name="Kallberg Y."/>
            <person name="Tangrot J."/>
            <person name="Rosling A."/>
        </authorList>
    </citation>
    <scope>NUCLEOTIDE SEQUENCE</scope>
    <source>
        <strain evidence="3">Wild A</strain>
    </source>
</reference>
<feature type="compositionally biased region" description="Polar residues" evidence="1">
    <location>
        <begin position="584"/>
        <end position="599"/>
    </location>
</feature>
<proteinExistence type="predicted"/>
<sequence>MLIARAVFVSWTFLWFLQHVWNIDRFDALRWKRVKKYELKSVITILLVIMCPLQAFYDIMISNVKYHEGFWVNPLNGDIISKPHQFWSKSNDDLVVPTNYILCANFSLQTVFIFPLLQFIYRDDTFYTEIIPQLAYAIFMFLIAMLGIRSHSRFTNLLRVTKNAKTPHINIILKLEYFRDMNRYLTWGLLIGSASFMILCIDGLTTSKYLISHKFASDLILCHVNFSLWIVFVTLILIFYPSTSTLNDTITIAKGSTSLSSASTKGISRNNLEPPNPQWTRSLNVDDSQSQSHWSTSQQTNSQIDANSYLVEIHEELPPPMQLYHEKRLNPIEISNLPLSPPLSPPSSYHHFVPSIPPNSPPPPPPLPKHQIIIPPSPIFNPITQSPTSCFKQSKLKYPSSPLIPRNNSFDNIKSVYDNENTCHLPHSPPVHSPLNQSHFVNDSIISPLPRKISDGSLLDSFMRPSLPKKSPRRPSVTSNNSPSIIRGTTSTTSLSSSATANSVTLPSSDEETINKITNLDTRVVAPFMYQEIPIQQDPLERSISSTAHSPSPTPTNTKAGEKFQKRREESRRQQQKSISQRSTPIDSSSQQRPKLGITKTSQAIVVQQSRNSSPSLVKFATTANNKGNPPSSTQRVPPTSKSSQPFSTSRTPKTHSQVSTRSYHGSPLVIRSGGCSETAGSTSTIKKSSPTQPNNLEGTAVRIRSGGVKGVAVGVTNSARNSAVKNNATKKDSNSTTAIIGNGKVNSTSNVRNSLLGGRTRSNSIADVGANIVFERLRSETISSIIQVLPVLQVLEVLGK</sequence>
<accession>A0A9W4WUW1</accession>
<dbReference type="AlphaFoldDB" id="A0A9W4WUW1"/>
<evidence type="ECO:0000313" key="3">
    <source>
        <dbReference type="EMBL" id="CAI2165388.1"/>
    </source>
</evidence>
<feature type="transmembrane region" description="Helical" evidence="2">
    <location>
        <begin position="133"/>
        <end position="152"/>
    </location>
</feature>
<feature type="region of interest" description="Disordered" evidence="1">
    <location>
        <begin position="544"/>
        <end position="599"/>
    </location>
</feature>
<evidence type="ECO:0000256" key="1">
    <source>
        <dbReference type="SAM" id="MobiDB-lite"/>
    </source>
</evidence>
<feature type="compositionally biased region" description="Low complexity" evidence="1">
    <location>
        <begin position="288"/>
        <end position="301"/>
    </location>
</feature>
<feature type="transmembrane region" description="Helical" evidence="2">
    <location>
        <begin position="99"/>
        <end position="121"/>
    </location>
</feature>
<evidence type="ECO:0000256" key="2">
    <source>
        <dbReference type="SAM" id="Phobius"/>
    </source>
</evidence>
<keyword evidence="2" id="KW-0812">Transmembrane</keyword>
<feature type="compositionally biased region" description="Polar residues" evidence="1">
    <location>
        <begin position="621"/>
        <end position="664"/>
    </location>
</feature>
<gene>
    <name evidence="3" type="ORF">FWILDA_LOCUS2047</name>
</gene>
<feature type="compositionally biased region" description="Low complexity" evidence="1">
    <location>
        <begin position="489"/>
        <end position="506"/>
    </location>
</feature>
<protein>
    <submittedName>
        <fullName evidence="3">7135_t:CDS:1</fullName>
    </submittedName>
</protein>
<feature type="region of interest" description="Disordered" evidence="1">
    <location>
        <begin position="260"/>
        <end position="301"/>
    </location>
</feature>
<feature type="region of interest" description="Disordered" evidence="1">
    <location>
        <begin position="460"/>
        <end position="510"/>
    </location>
</feature>
<organism evidence="3 4">
    <name type="scientific">Funneliformis geosporum</name>
    <dbReference type="NCBI Taxonomy" id="1117311"/>
    <lineage>
        <taxon>Eukaryota</taxon>
        <taxon>Fungi</taxon>
        <taxon>Fungi incertae sedis</taxon>
        <taxon>Mucoromycota</taxon>
        <taxon>Glomeromycotina</taxon>
        <taxon>Glomeromycetes</taxon>
        <taxon>Glomerales</taxon>
        <taxon>Glomeraceae</taxon>
        <taxon>Funneliformis</taxon>
    </lineage>
</organism>
<feature type="transmembrane region" description="Helical" evidence="2">
    <location>
        <begin position="216"/>
        <end position="240"/>
    </location>
</feature>
<name>A0A9W4WUW1_9GLOM</name>
<feature type="compositionally biased region" description="Polar residues" evidence="1">
    <location>
        <begin position="679"/>
        <end position="698"/>
    </location>
</feature>
<keyword evidence="2" id="KW-1133">Transmembrane helix</keyword>
<feature type="transmembrane region" description="Helical" evidence="2">
    <location>
        <begin position="184"/>
        <end position="204"/>
    </location>
</feature>
<dbReference type="OrthoDB" id="2384193at2759"/>
<evidence type="ECO:0000313" key="4">
    <source>
        <dbReference type="Proteomes" id="UP001153678"/>
    </source>
</evidence>
<feature type="compositionally biased region" description="Polar residues" evidence="1">
    <location>
        <begin position="260"/>
        <end position="287"/>
    </location>
</feature>
<comment type="caution">
    <text evidence="3">The sequence shown here is derived from an EMBL/GenBank/DDBJ whole genome shotgun (WGS) entry which is preliminary data.</text>
</comment>
<feature type="transmembrane region" description="Helical" evidence="2">
    <location>
        <begin position="43"/>
        <end position="61"/>
    </location>
</feature>
<dbReference type="Proteomes" id="UP001153678">
    <property type="component" value="Unassembled WGS sequence"/>
</dbReference>
<keyword evidence="4" id="KW-1185">Reference proteome</keyword>
<dbReference type="EMBL" id="CAMKVN010000219">
    <property type="protein sequence ID" value="CAI2165388.1"/>
    <property type="molecule type" value="Genomic_DNA"/>
</dbReference>